<name>A0ABP5AUL0_9ACTN</name>
<feature type="signal peptide" evidence="2">
    <location>
        <begin position="1"/>
        <end position="32"/>
    </location>
</feature>
<comment type="caution">
    <text evidence="3">The sequence shown here is derived from an EMBL/GenBank/DDBJ whole genome shotgun (WGS) entry which is preliminary data.</text>
</comment>
<evidence type="ECO:0000313" key="3">
    <source>
        <dbReference type="EMBL" id="GAA1920581.1"/>
    </source>
</evidence>
<evidence type="ECO:0008006" key="5">
    <source>
        <dbReference type="Google" id="ProtNLM"/>
    </source>
</evidence>
<gene>
    <name evidence="3" type="ORF">GCM10009737_22650</name>
</gene>
<dbReference type="EMBL" id="BAAAMY010000005">
    <property type="protein sequence ID" value="GAA1920581.1"/>
    <property type="molecule type" value="Genomic_DNA"/>
</dbReference>
<proteinExistence type="predicted"/>
<organism evidence="3 4">
    <name type="scientific">Nocardioides lentus</name>
    <dbReference type="NCBI Taxonomy" id="338077"/>
    <lineage>
        <taxon>Bacteria</taxon>
        <taxon>Bacillati</taxon>
        <taxon>Actinomycetota</taxon>
        <taxon>Actinomycetes</taxon>
        <taxon>Propionibacteriales</taxon>
        <taxon>Nocardioidaceae</taxon>
        <taxon>Nocardioides</taxon>
    </lineage>
</organism>
<feature type="chain" id="PRO_5046296003" description="LamG domain-containing protein" evidence="2">
    <location>
        <begin position="33"/>
        <end position="496"/>
    </location>
</feature>
<feature type="compositionally biased region" description="Low complexity" evidence="1">
    <location>
        <begin position="402"/>
        <end position="415"/>
    </location>
</feature>
<keyword evidence="2" id="KW-0732">Signal</keyword>
<evidence type="ECO:0000256" key="1">
    <source>
        <dbReference type="SAM" id="MobiDB-lite"/>
    </source>
</evidence>
<sequence>MPHRRPVRRLLAVLTASAAGGAAVLVAGPASAAGGEVAGTVFPDSSANFAAVSCDSATAAGGAGVAAKVREIGGTRFGSRSTGFTGTGSGVGAGPKASVRSVGALTSLSVDAWSDEQAAGVAYVWLFPTDAAGDLTDVAWLGRTPVSSDAGFARQDVAGAEFTWEPRDPRDFSALDGGTRTGTIAEATRPRWASGLGDGPGHVGFAYGCDGADFSLDGFRLGTATSGATYDFEGLDVVTTMRSSQLADGPRATLVGRSTSAGEDTGEPLVLQRRTPGSGPYRLATGLDITVDAAGVHRTTVRPARATEFRWVRSEVPYAEGGTSNSYVVAGRSKGGRVLDPAPQPRPDRARGGRDSQPTAPAAPGEPTPALPEPTQPTQPEPTSPAPSGPTQPSEPQPSDPTSPAAPTGPSAPVEPTAPTPTAPDPTAVDPDAAAVASCEVALATVVDAQTLAVLTDDELAAITDGEDATAGTADDCTWTVEDDWLTEQGLRESAG</sequence>
<feature type="compositionally biased region" description="Pro residues" evidence="1">
    <location>
        <begin position="364"/>
        <end position="401"/>
    </location>
</feature>
<evidence type="ECO:0000313" key="4">
    <source>
        <dbReference type="Proteomes" id="UP001501612"/>
    </source>
</evidence>
<dbReference type="Proteomes" id="UP001501612">
    <property type="component" value="Unassembled WGS sequence"/>
</dbReference>
<protein>
    <recommendedName>
        <fullName evidence="5">LamG domain-containing protein</fullName>
    </recommendedName>
</protein>
<evidence type="ECO:0000256" key="2">
    <source>
        <dbReference type="SAM" id="SignalP"/>
    </source>
</evidence>
<dbReference type="RefSeq" id="WP_344007222.1">
    <property type="nucleotide sequence ID" value="NZ_BAAAMY010000005.1"/>
</dbReference>
<accession>A0ABP5AUL0</accession>
<keyword evidence="4" id="KW-1185">Reference proteome</keyword>
<reference evidence="4" key="1">
    <citation type="journal article" date="2019" name="Int. J. Syst. Evol. Microbiol.">
        <title>The Global Catalogue of Microorganisms (GCM) 10K type strain sequencing project: providing services to taxonomists for standard genome sequencing and annotation.</title>
        <authorList>
            <consortium name="The Broad Institute Genomics Platform"/>
            <consortium name="The Broad Institute Genome Sequencing Center for Infectious Disease"/>
            <person name="Wu L."/>
            <person name="Ma J."/>
        </authorList>
    </citation>
    <scope>NUCLEOTIDE SEQUENCE [LARGE SCALE GENOMIC DNA]</scope>
    <source>
        <strain evidence="4">JCM 14046</strain>
    </source>
</reference>
<feature type="region of interest" description="Disordered" evidence="1">
    <location>
        <begin position="321"/>
        <end position="431"/>
    </location>
</feature>